<dbReference type="HOGENOM" id="CLU_017038_1_0_10"/>
<dbReference type="GO" id="GO:0016903">
    <property type="term" value="F:oxidoreductase activity, acting on the aldehyde or oxo group of donors"/>
    <property type="evidence" value="ECO:0007669"/>
    <property type="project" value="InterPro"/>
</dbReference>
<dbReference type="InterPro" id="IPR029061">
    <property type="entry name" value="THDP-binding"/>
</dbReference>
<dbReference type="InterPro" id="IPR002880">
    <property type="entry name" value="Pyrv_Fd/Flavodoxin_OxRdtase_N"/>
</dbReference>
<organism evidence="4">
    <name type="scientific">Chlorobium phaeobacteroides (strain BS1)</name>
    <dbReference type="NCBI Taxonomy" id="331678"/>
    <lineage>
        <taxon>Bacteria</taxon>
        <taxon>Pseudomonadati</taxon>
        <taxon>Chlorobiota</taxon>
        <taxon>Chlorobiia</taxon>
        <taxon>Chlorobiales</taxon>
        <taxon>Chlorobiaceae</taxon>
        <taxon>Chlorobium/Pelodictyon group</taxon>
        <taxon>Chlorobium</taxon>
    </lineage>
</organism>
<dbReference type="InterPro" id="IPR019752">
    <property type="entry name" value="Pyrv/ketoisovalerate_OxRed_cat"/>
</dbReference>
<evidence type="ECO:0000259" key="3">
    <source>
        <dbReference type="Pfam" id="PF01855"/>
    </source>
</evidence>
<dbReference type="eggNOG" id="COG1014">
    <property type="taxonomic scope" value="Bacteria"/>
</dbReference>
<dbReference type="SUPFAM" id="SSF52518">
    <property type="entry name" value="Thiamin diphosphate-binding fold (THDP-binding)"/>
    <property type="match status" value="1"/>
</dbReference>
<name>B3EQ42_CHLPB</name>
<evidence type="ECO:0000313" key="4">
    <source>
        <dbReference type="EMBL" id="ACE03974.1"/>
    </source>
</evidence>
<dbReference type="OrthoDB" id="9794954at2"/>
<keyword evidence="1" id="KW-0560">Oxidoreductase</keyword>
<dbReference type="eggNOG" id="COG0674">
    <property type="taxonomic scope" value="Bacteria"/>
</dbReference>
<gene>
    <name evidence="4" type="ordered locus">Cphamn1_1033</name>
</gene>
<dbReference type="Gene3D" id="3.40.920.10">
    <property type="entry name" value="Pyruvate-ferredoxin oxidoreductase, PFOR, domain III"/>
    <property type="match status" value="1"/>
</dbReference>
<dbReference type="Pfam" id="PF01855">
    <property type="entry name" value="POR_N"/>
    <property type="match status" value="1"/>
</dbReference>
<dbReference type="KEGG" id="cpb:Cphamn1_1033"/>
<dbReference type="SUPFAM" id="SSF52922">
    <property type="entry name" value="TK C-terminal domain-like"/>
    <property type="match status" value="1"/>
</dbReference>
<dbReference type="CDD" id="cd07034">
    <property type="entry name" value="TPP_PYR_PFOR_IOR-alpha_like"/>
    <property type="match status" value="1"/>
</dbReference>
<dbReference type="EMBL" id="CP001101">
    <property type="protein sequence ID" value="ACE03974.1"/>
    <property type="molecule type" value="Genomic_DNA"/>
</dbReference>
<dbReference type="AlphaFoldDB" id="B3EQ42"/>
<evidence type="ECO:0000256" key="1">
    <source>
        <dbReference type="ARBA" id="ARBA00023002"/>
    </source>
</evidence>
<accession>B3EQ42</accession>
<protein>
    <submittedName>
        <fullName evidence="4">Pyruvate flavodoxin/ferredoxin oxidoreductase domain protein</fullName>
    </submittedName>
</protein>
<feature type="domain" description="Pyruvate flavodoxin/ferredoxin oxidoreductase pyrimidine binding" evidence="3">
    <location>
        <begin position="213"/>
        <end position="436"/>
    </location>
</feature>
<dbReference type="PANTHER" id="PTHR32154:SF20">
    <property type="entry name" value="2-OXOGLUTARATE OXIDOREDUCTASE SUBUNIT KORA"/>
    <property type="match status" value="1"/>
</dbReference>
<evidence type="ECO:0000259" key="2">
    <source>
        <dbReference type="Pfam" id="PF01558"/>
    </source>
</evidence>
<proteinExistence type="predicted"/>
<dbReference type="Pfam" id="PF01558">
    <property type="entry name" value="POR"/>
    <property type="match status" value="1"/>
</dbReference>
<dbReference type="Gene3D" id="3.40.50.970">
    <property type="match status" value="1"/>
</dbReference>
<dbReference type="InterPro" id="IPR022367">
    <property type="entry name" value="2-oxoacid/accept_OxRdtase_asu"/>
</dbReference>
<sequence length="566" mass="60832">MAHNYSNDIAVVFGGAAGQGVQTIADALVKVLKKNRCYVFACTEFMSRIRGGSNSTQIRITDKKRSAYVRRIDFLFALNAEALDHLRDRIGEETLVFAEKAGMEGKDISGVIDTPFAAYAKQAGNLIFSNTVAVGVVLGLLDLPVDAFSAYLTEQFAAKGEEVVSQNITAATLGYEFGRKTAQTEGISVTLSRALKPDPELLLDGNTAMGIGTVAGGCNFISSYPMSPGTGLLTFLARKAGDFNIVVDQAEDEISAINAALGASYAGARAVVTTSGGGFALMEEGVSLAGAIETPVVVHIGQRPGPATGLPTRTEQGDLNLALYAGHGEYSRVIFAPGSFAQAIDVMQRAFDLADRYQTTVLVLTDQFFLDAVASVRESDIVRRPVVSHIVKTDDSYKRYAFTDDGLSPRGVPGYGDGIVKVDSHEHDESGHLTENFGLRRGMVEKRLTRLEALGREALMPERFGPAESETVVVSWGSNRGLLEEALDTLGRDDLSGLHFSQLFPLHPAVRKLLENRKVVVCENNATGQFADLLSRDTGVHVAKRILKATGEPFCIEEIVNALEED</sequence>
<dbReference type="InterPro" id="IPR002869">
    <property type="entry name" value="Pyrv_flavodox_OxRed_cen"/>
</dbReference>
<dbReference type="PANTHER" id="PTHR32154">
    <property type="entry name" value="PYRUVATE-FLAVODOXIN OXIDOREDUCTASE-RELATED"/>
    <property type="match status" value="1"/>
</dbReference>
<reference evidence="4" key="1">
    <citation type="submission" date="2008-06" db="EMBL/GenBank/DDBJ databases">
        <title>Complete sequence of Chlorobium phaeobacteroides BS1.</title>
        <authorList>
            <consortium name="US DOE Joint Genome Institute"/>
            <person name="Lucas S."/>
            <person name="Copeland A."/>
            <person name="Lapidus A."/>
            <person name="Glavina del Rio T."/>
            <person name="Dalin E."/>
            <person name="Tice H."/>
            <person name="Bruce D."/>
            <person name="Goodwin L."/>
            <person name="Pitluck S."/>
            <person name="Schmutz J."/>
            <person name="Larimer F."/>
            <person name="Land M."/>
            <person name="Hauser L."/>
            <person name="Kyrpides N."/>
            <person name="Ovchinnikova G."/>
            <person name="Li T."/>
            <person name="Liu Z."/>
            <person name="Zhao F."/>
            <person name="Overmann J."/>
            <person name="Bryant D.A."/>
            <person name="Richardson P."/>
        </authorList>
    </citation>
    <scope>NUCLEOTIDE SEQUENCE [LARGE SCALE GENOMIC DNA]</scope>
    <source>
        <strain evidence="4">BS1</strain>
    </source>
</reference>
<dbReference type="GO" id="GO:0006979">
    <property type="term" value="P:response to oxidative stress"/>
    <property type="evidence" value="ECO:0007669"/>
    <property type="project" value="TreeGrafter"/>
</dbReference>
<feature type="domain" description="Pyruvate/ketoisovalerate oxidoreductase catalytic" evidence="2">
    <location>
        <begin position="17"/>
        <end position="176"/>
    </location>
</feature>
<dbReference type="InterPro" id="IPR050722">
    <property type="entry name" value="Pyruvate:ferred/Flavod_OxRd"/>
</dbReference>
<dbReference type="InterPro" id="IPR009014">
    <property type="entry name" value="Transketo_C/PFOR_II"/>
</dbReference>
<dbReference type="NCBIfam" id="TIGR03710">
    <property type="entry name" value="OAFO_sf"/>
    <property type="match status" value="1"/>
</dbReference>
<dbReference type="SUPFAM" id="SSF53323">
    <property type="entry name" value="Pyruvate-ferredoxin oxidoreductase, PFOR, domain III"/>
    <property type="match status" value="1"/>
</dbReference>
<dbReference type="Gene3D" id="3.40.50.920">
    <property type="match status" value="1"/>
</dbReference>
<keyword evidence="4" id="KW-0670">Pyruvate</keyword>
<dbReference type="STRING" id="331678.Cphamn1_1033"/>